<dbReference type="HAMAP" id="MF_00060">
    <property type="entry name" value="SurE"/>
    <property type="match status" value="1"/>
</dbReference>
<evidence type="ECO:0000313" key="9">
    <source>
        <dbReference type="EMBL" id="MBB2201640.1"/>
    </source>
</evidence>
<dbReference type="GO" id="GO:0008254">
    <property type="term" value="F:3'-nucleotidase activity"/>
    <property type="evidence" value="ECO:0007669"/>
    <property type="project" value="TreeGrafter"/>
</dbReference>
<evidence type="ECO:0000256" key="4">
    <source>
        <dbReference type="ARBA" id="ARBA00022723"/>
    </source>
</evidence>
<feature type="domain" description="Survival protein SurE-like phosphatase/nucleotidase" evidence="8">
    <location>
        <begin position="11"/>
        <end position="189"/>
    </location>
</feature>
<dbReference type="EC" id="3.1.3.5" evidence="7"/>
<evidence type="ECO:0000256" key="6">
    <source>
        <dbReference type="ARBA" id="ARBA00022801"/>
    </source>
</evidence>
<evidence type="ECO:0000259" key="8">
    <source>
        <dbReference type="Pfam" id="PF01975"/>
    </source>
</evidence>
<evidence type="ECO:0000256" key="2">
    <source>
        <dbReference type="ARBA" id="ARBA00011062"/>
    </source>
</evidence>
<dbReference type="InterPro" id="IPR036523">
    <property type="entry name" value="SurE-like_sf"/>
</dbReference>
<name>A0A7W4PL02_9PROT</name>
<dbReference type="Gene3D" id="3.40.1210.10">
    <property type="entry name" value="Survival protein SurE-like phosphatase/nucleotidase"/>
    <property type="match status" value="1"/>
</dbReference>
<dbReference type="Proteomes" id="UP000578030">
    <property type="component" value="Unassembled WGS sequence"/>
</dbReference>
<evidence type="ECO:0000256" key="1">
    <source>
        <dbReference type="ARBA" id="ARBA00000815"/>
    </source>
</evidence>
<reference evidence="9 10" key="1">
    <citation type="submission" date="2020-04" db="EMBL/GenBank/DDBJ databases">
        <title>Description of novel Gluconacetobacter.</title>
        <authorList>
            <person name="Sombolestani A."/>
        </authorList>
    </citation>
    <scope>NUCLEOTIDE SEQUENCE [LARGE SCALE GENOMIC DNA]</scope>
    <source>
        <strain evidence="9 10">LMG 27802</strain>
    </source>
</reference>
<evidence type="ECO:0000256" key="5">
    <source>
        <dbReference type="ARBA" id="ARBA00022741"/>
    </source>
</evidence>
<feature type="binding site" evidence="7">
    <location>
        <position position="48"/>
    </location>
    <ligand>
        <name>a divalent metal cation</name>
        <dbReference type="ChEBI" id="CHEBI:60240"/>
    </ligand>
</feature>
<keyword evidence="10" id="KW-1185">Reference proteome</keyword>
<dbReference type="EMBL" id="JABEQM010000006">
    <property type="protein sequence ID" value="MBB2201640.1"/>
    <property type="molecule type" value="Genomic_DNA"/>
</dbReference>
<dbReference type="NCBIfam" id="TIGR00087">
    <property type="entry name" value="surE"/>
    <property type="match status" value="1"/>
</dbReference>
<dbReference type="GO" id="GO:0008253">
    <property type="term" value="F:5'-nucleotidase activity"/>
    <property type="evidence" value="ECO:0007669"/>
    <property type="project" value="UniProtKB-UniRule"/>
</dbReference>
<dbReference type="Pfam" id="PF01975">
    <property type="entry name" value="SurE"/>
    <property type="match status" value="1"/>
</dbReference>
<dbReference type="SUPFAM" id="SSF64167">
    <property type="entry name" value="SurE-like"/>
    <property type="match status" value="1"/>
</dbReference>
<dbReference type="GO" id="GO:0000166">
    <property type="term" value="F:nucleotide binding"/>
    <property type="evidence" value="ECO:0007669"/>
    <property type="project" value="UniProtKB-KW"/>
</dbReference>
<gene>
    <name evidence="7 9" type="primary">surE</name>
    <name evidence="9" type="ORF">HLH28_08640</name>
</gene>
<comment type="subcellular location">
    <subcellularLocation>
        <location evidence="7">Cytoplasm</location>
    </subcellularLocation>
</comment>
<protein>
    <recommendedName>
        <fullName evidence="7">5'-nucleotidase SurE</fullName>
        <ecNumber evidence="7">3.1.3.5</ecNumber>
    </recommendedName>
    <alternativeName>
        <fullName evidence="7">Nucleoside 5'-monophosphate phosphohydrolase</fullName>
    </alternativeName>
</protein>
<proteinExistence type="inferred from homology"/>
<accession>A0A7W4PL02</accession>
<keyword evidence="5 7" id="KW-0547">Nucleotide-binding</keyword>
<dbReference type="NCBIfam" id="NF001490">
    <property type="entry name" value="PRK00346.1-4"/>
    <property type="match status" value="1"/>
</dbReference>
<dbReference type="PANTHER" id="PTHR30457:SF12">
    <property type="entry name" value="5'_3'-NUCLEOTIDASE SURE"/>
    <property type="match status" value="1"/>
</dbReference>
<dbReference type="InterPro" id="IPR002828">
    <property type="entry name" value="SurE-like_Pase/nucleotidase"/>
</dbReference>
<comment type="catalytic activity">
    <reaction evidence="1 7">
        <text>a ribonucleoside 5'-phosphate + H2O = a ribonucleoside + phosphate</text>
        <dbReference type="Rhea" id="RHEA:12484"/>
        <dbReference type="ChEBI" id="CHEBI:15377"/>
        <dbReference type="ChEBI" id="CHEBI:18254"/>
        <dbReference type="ChEBI" id="CHEBI:43474"/>
        <dbReference type="ChEBI" id="CHEBI:58043"/>
        <dbReference type="EC" id="3.1.3.5"/>
    </reaction>
</comment>
<organism evidence="9 10">
    <name type="scientific">Gluconacetobacter tumulisoli</name>
    <dbReference type="NCBI Taxonomy" id="1286189"/>
    <lineage>
        <taxon>Bacteria</taxon>
        <taxon>Pseudomonadati</taxon>
        <taxon>Pseudomonadota</taxon>
        <taxon>Alphaproteobacteria</taxon>
        <taxon>Acetobacterales</taxon>
        <taxon>Acetobacteraceae</taxon>
        <taxon>Gluconacetobacter</taxon>
    </lineage>
</organism>
<keyword evidence="4 7" id="KW-0479">Metal-binding</keyword>
<keyword evidence="3 7" id="KW-0963">Cytoplasm</keyword>
<comment type="function">
    <text evidence="7">Nucleotidase that shows phosphatase activity on nucleoside 5'-monophosphates.</text>
</comment>
<dbReference type="RefSeq" id="WP_182957728.1">
    <property type="nucleotide sequence ID" value="NZ_JABEQM010000006.1"/>
</dbReference>
<keyword evidence="6 7" id="KW-0378">Hydrolase</keyword>
<dbReference type="GO" id="GO:0005737">
    <property type="term" value="C:cytoplasm"/>
    <property type="evidence" value="ECO:0007669"/>
    <property type="project" value="UniProtKB-SubCell"/>
</dbReference>
<dbReference type="GO" id="GO:0046872">
    <property type="term" value="F:metal ion binding"/>
    <property type="evidence" value="ECO:0007669"/>
    <property type="project" value="UniProtKB-UniRule"/>
</dbReference>
<dbReference type="GO" id="GO:0004309">
    <property type="term" value="F:exopolyphosphatase activity"/>
    <property type="evidence" value="ECO:0007669"/>
    <property type="project" value="TreeGrafter"/>
</dbReference>
<feature type="binding site" evidence="7">
    <location>
        <position position="16"/>
    </location>
    <ligand>
        <name>a divalent metal cation</name>
        <dbReference type="ChEBI" id="CHEBI:60240"/>
    </ligand>
</feature>
<comment type="cofactor">
    <cofactor evidence="7">
        <name>a divalent metal cation</name>
        <dbReference type="ChEBI" id="CHEBI:60240"/>
    </cofactor>
    <text evidence="7">Binds 1 divalent metal cation per subunit.</text>
</comment>
<evidence type="ECO:0000256" key="3">
    <source>
        <dbReference type="ARBA" id="ARBA00022490"/>
    </source>
</evidence>
<comment type="similarity">
    <text evidence="2 7">Belongs to the SurE nucleotidase family.</text>
</comment>
<dbReference type="PANTHER" id="PTHR30457">
    <property type="entry name" value="5'-NUCLEOTIDASE SURE"/>
    <property type="match status" value="1"/>
</dbReference>
<feature type="binding site" evidence="7">
    <location>
        <position position="101"/>
    </location>
    <ligand>
        <name>a divalent metal cation</name>
        <dbReference type="ChEBI" id="CHEBI:60240"/>
    </ligand>
</feature>
<sequence length="271" mass="28588">MTGTEFIAGRILLTNDDGIDAPGLQILEQVAMSLAREIWVVAPEHDQSGTSHSISLHDPLRVSRKGERRFAVLGTPGDCVVMGVRHLMAGQPPDLILSGVNRGANLGVETVFSGTVGAAMTGMLLGLPSIALSQAFTGGQAVQWDTARRLAPDVMRALRCLDWAGACLNINFPDCPAERAGPMILTEQGAGLLDGIDVATGSDPRGLAYHWLKLSRSAKDDAAGTETAAIAAGHVAVTPLRFERTDDAVLARMRATLAKREQDGATRQATS</sequence>
<comment type="caution">
    <text evidence="9">The sequence shown here is derived from an EMBL/GenBank/DDBJ whole genome shotgun (WGS) entry which is preliminary data.</text>
</comment>
<feature type="binding site" evidence="7">
    <location>
        <position position="17"/>
    </location>
    <ligand>
        <name>a divalent metal cation</name>
        <dbReference type="ChEBI" id="CHEBI:60240"/>
    </ligand>
</feature>
<dbReference type="InterPro" id="IPR030048">
    <property type="entry name" value="SurE"/>
</dbReference>
<evidence type="ECO:0000313" key="10">
    <source>
        <dbReference type="Proteomes" id="UP000578030"/>
    </source>
</evidence>
<evidence type="ECO:0000256" key="7">
    <source>
        <dbReference type="HAMAP-Rule" id="MF_00060"/>
    </source>
</evidence>
<dbReference type="AlphaFoldDB" id="A0A7W4PL02"/>